<evidence type="ECO:0000313" key="2">
    <source>
        <dbReference type="Proteomes" id="UP001218188"/>
    </source>
</evidence>
<reference evidence="1" key="1">
    <citation type="submission" date="2023-03" db="EMBL/GenBank/DDBJ databases">
        <title>Massive genome expansion in bonnet fungi (Mycena s.s.) driven by repeated elements and novel gene families across ecological guilds.</title>
        <authorList>
            <consortium name="Lawrence Berkeley National Laboratory"/>
            <person name="Harder C.B."/>
            <person name="Miyauchi S."/>
            <person name="Viragh M."/>
            <person name="Kuo A."/>
            <person name="Thoen E."/>
            <person name="Andreopoulos B."/>
            <person name="Lu D."/>
            <person name="Skrede I."/>
            <person name="Drula E."/>
            <person name="Henrissat B."/>
            <person name="Morin E."/>
            <person name="Kohler A."/>
            <person name="Barry K."/>
            <person name="LaButti K."/>
            <person name="Morin E."/>
            <person name="Salamov A."/>
            <person name="Lipzen A."/>
            <person name="Mereny Z."/>
            <person name="Hegedus B."/>
            <person name="Baldrian P."/>
            <person name="Stursova M."/>
            <person name="Weitz H."/>
            <person name="Taylor A."/>
            <person name="Grigoriev I.V."/>
            <person name="Nagy L.G."/>
            <person name="Martin F."/>
            <person name="Kauserud H."/>
        </authorList>
    </citation>
    <scope>NUCLEOTIDE SEQUENCE</scope>
    <source>
        <strain evidence="1">CBHHK200</strain>
    </source>
</reference>
<accession>A0AAD6SMS7</accession>
<comment type="caution">
    <text evidence="1">The sequence shown here is derived from an EMBL/GenBank/DDBJ whole genome shotgun (WGS) entry which is preliminary data.</text>
</comment>
<protein>
    <submittedName>
        <fullName evidence="1">Uncharacterized protein</fullName>
    </submittedName>
</protein>
<organism evidence="1 2">
    <name type="scientific">Mycena alexandri</name>
    <dbReference type="NCBI Taxonomy" id="1745969"/>
    <lineage>
        <taxon>Eukaryota</taxon>
        <taxon>Fungi</taxon>
        <taxon>Dikarya</taxon>
        <taxon>Basidiomycota</taxon>
        <taxon>Agaricomycotina</taxon>
        <taxon>Agaricomycetes</taxon>
        <taxon>Agaricomycetidae</taxon>
        <taxon>Agaricales</taxon>
        <taxon>Marasmiineae</taxon>
        <taxon>Mycenaceae</taxon>
        <taxon>Mycena</taxon>
    </lineage>
</organism>
<name>A0AAD6SMS7_9AGAR</name>
<sequence>MNSTSTPAPTNEQKLEALVAKMDELTKLSMDLTRVCIDVQNVVPGIALSKQSWELARACMSVKGNLTLSLPAFPMAHSPPPGELRPAVIDLMSAAAAAQTTALAQTPAVTAPTSSTEWVQGVARTPDELDASYAGLTVAEDLTWQVVCIGREPGLYATAASEEANPLLDGVPNQFRRKKDSLTEALAFYRLRYETGRVQKWNEAPAAAPAPAAAASGSHSA</sequence>
<evidence type="ECO:0000313" key="1">
    <source>
        <dbReference type="EMBL" id="KAJ7030754.1"/>
    </source>
</evidence>
<proteinExistence type="predicted"/>
<dbReference type="AlphaFoldDB" id="A0AAD6SMS7"/>
<dbReference type="Proteomes" id="UP001218188">
    <property type="component" value="Unassembled WGS sequence"/>
</dbReference>
<keyword evidence="2" id="KW-1185">Reference proteome</keyword>
<gene>
    <name evidence="1" type="ORF">C8F04DRAFT_1186598</name>
</gene>
<dbReference type="EMBL" id="JARJCM010000088">
    <property type="protein sequence ID" value="KAJ7030754.1"/>
    <property type="molecule type" value="Genomic_DNA"/>
</dbReference>